<evidence type="ECO:0000256" key="7">
    <source>
        <dbReference type="ARBA" id="ARBA00022989"/>
    </source>
</evidence>
<feature type="non-terminal residue" evidence="15">
    <location>
        <position position="262"/>
    </location>
</feature>
<evidence type="ECO:0000256" key="6">
    <source>
        <dbReference type="ARBA" id="ARBA00022729"/>
    </source>
</evidence>
<keyword evidence="8" id="KW-0443">Lipid metabolism</keyword>
<dbReference type="GO" id="GO:0032934">
    <property type="term" value="F:sterol binding"/>
    <property type="evidence" value="ECO:0007669"/>
    <property type="project" value="TreeGrafter"/>
</dbReference>
<keyword evidence="4" id="KW-0153">Cholesterol metabolism</keyword>
<evidence type="ECO:0000256" key="14">
    <source>
        <dbReference type="ARBA" id="ARBA00034049"/>
    </source>
</evidence>
<keyword evidence="16" id="KW-1185">Reference proteome</keyword>
<evidence type="ECO:0000313" key="16">
    <source>
        <dbReference type="Proteomes" id="UP001152795"/>
    </source>
</evidence>
<evidence type="ECO:0000256" key="13">
    <source>
        <dbReference type="ARBA" id="ARBA00023221"/>
    </source>
</evidence>
<keyword evidence="3" id="KW-0813">Transport</keyword>
<gene>
    <name evidence="15" type="ORF">PACLA_8A088204</name>
</gene>
<reference evidence="15" key="1">
    <citation type="submission" date="2020-04" db="EMBL/GenBank/DDBJ databases">
        <authorList>
            <person name="Alioto T."/>
            <person name="Alioto T."/>
            <person name="Gomez Garrido J."/>
        </authorList>
    </citation>
    <scope>NUCLEOTIDE SEQUENCE</scope>
    <source>
        <strain evidence="15">A484AB</strain>
    </source>
</reference>
<dbReference type="SUPFAM" id="SSF82866">
    <property type="entry name" value="Multidrug efflux transporter AcrB transmembrane domain"/>
    <property type="match status" value="1"/>
</dbReference>
<feature type="non-terminal residue" evidence="15">
    <location>
        <position position="1"/>
    </location>
</feature>
<keyword evidence="6" id="KW-0732">Signal</keyword>
<comment type="catalytic activity">
    <reaction evidence="14">
        <text>cholesterol(in) = cholesterol(out)</text>
        <dbReference type="Rhea" id="RHEA:39747"/>
        <dbReference type="ChEBI" id="CHEBI:16113"/>
    </reaction>
</comment>
<name>A0A6S7IRL2_PARCT</name>
<evidence type="ECO:0000256" key="4">
    <source>
        <dbReference type="ARBA" id="ARBA00022548"/>
    </source>
</evidence>
<evidence type="ECO:0000256" key="11">
    <source>
        <dbReference type="ARBA" id="ARBA00023166"/>
    </source>
</evidence>
<dbReference type="GO" id="GO:0015918">
    <property type="term" value="P:sterol transport"/>
    <property type="evidence" value="ECO:0007669"/>
    <property type="project" value="TreeGrafter"/>
</dbReference>
<protein>
    <submittedName>
        <fullName evidence="15">Niemann-Pick C1</fullName>
    </submittedName>
</protein>
<accession>A0A6S7IRL2</accession>
<keyword evidence="13" id="KW-0753">Steroid metabolism</keyword>
<dbReference type="Proteomes" id="UP001152795">
    <property type="component" value="Unassembled WGS sequence"/>
</dbReference>
<comment type="caution">
    <text evidence="15">The sequence shown here is derived from an EMBL/GenBank/DDBJ whole genome shotgun (WGS) entry which is preliminary data.</text>
</comment>
<evidence type="ECO:0000313" key="15">
    <source>
        <dbReference type="EMBL" id="CAB4019530.1"/>
    </source>
</evidence>
<dbReference type="EMBL" id="CACRXK020010510">
    <property type="protein sequence ID" value="CAB4019530.1"/>
    <property type="molecule type" value="Genomic_DNA"/>
</dbReference>
<evidence type="ECO:0000256" key="9">
    <source>
        <dbReference type="ARBA" id="ARBA00023136"/>
    </source>
</evidence>
<sequence>GHAAYSDAVILNPNTSAVPVKISRFMGYHTILKTSADYIDALREARKLAKEMSKKTDSHVFAYSIFYVYYEQYLTIVRDSWVNLVVCLASIFAMTFLLMGFQVLIAFIVTFTVAMIITDIMGLMYLWNIPLNAISLVNLVMAVGISVEFCSHIARHFTNTPGKDRIQRARLSLAHMGSSVFSGITLTKFGGILVLAFSTSQIFKVFYFRMYLGIVLFGASHGLLFLPVLLSYIGPDCRRESVSPIDIQDSFEHKWKSGFILD</sequence>
<dbReference type="FunFam" id="1.20.1640.10:FF:000010">
    <property type="entry name" value="NPC intracellular cholesterol transporter 1"/>
    <property type="match status" value="1"/>
</dbReference>
<organism evidence="15 16">
    <name type="scientific">Paramuricea clavata</name>
    <name type="common">Red gorgonian</name>
    <name type="synonym">Violescent sea-whip</name>
    <dbReference type="NCBI Taxonomy" id="317549"/>
    <lineage>
        <taxon>Eukaryota</taxon>
        <taxon>Metazoa</taxon>
        <taxon>Cnidaria</taxon>
        <taxon>Anthozoa</taxon>
        <taxon>Octocorallia</taxon>
        <taxon>Malacalcyonacea</taxon>
        <taxon>Plexauridae</taxon>
        <taxon>Paramuricea</taxon>
    </lineage>
</organism>
<dbReference type="PANTHER" id="PTHR45727:SF2">
    <property type="entry name" value="NPC INTRACELLULAR CHOLESTEROL TRANSPORTER 1"/>
    <property type="match status" value="1"/>
</dbReference>
<evidence type="ECO:0000256" key="12">
    <source>
        <dbReference type="ARBA" id="ARBA00023180"/>
    </source>
</evidence>
<evidence type="ECO:0000256" key="8">
    <source>
        <dbReference type="ARBA" id="ARBA00023098"/>
    </source>
</evidence>
<evidence type="ECO:0000256" key="10">
    <source>
        <dbReference type="ARBA" id="ARBA00023157"/>
    </source>
</evidence>
<keyword evidence="5" id="KW-0812">Transmembrane</keyword>
<dbReference type="GO" id="GO:0016020">
    <property type="term" value="C:membrane"/>
    <property type="evidence" value="ECO:0007669"/>
    <property type="project" value="TreeGrafter"/>
</dbReference>
<dbReference type="GO" id="GO:0008203">
    <property type="term" value="P:cholesterol metabolic process"/>
    <property type="evidence" value="ECO:0007669"/>
    <property type="project" value="UniProtKB-KW"/>
</dbReference>
<evidence type="ECO:0000256" key="2">
    <source>
        <dbReference type="ARBA" id="ARBA00005585"/>
    </source>
</evidence>
<dbReference type="AlphaFoldDB" id="A0A6S7IRL2"/>
<dbReference type="GO" id="GO:0012505">
    <property type="term" value="C:endomembrane system"/>
    <property type="evidence" value="ECO:0007669"/>
    <property type="project" value="UniProtKB-SubCell"/>
</dbReference>
<evidence type="ECO:0000256" key="5">
    <source>
        <dbReference type="ARBA" id="ARBA00022692"/>
    </source>
</evidence>
<keyword evidence="9" id="KW-0472">Membrane</keyword>
<keyword evidence="10" id="KW-1015">Disulfide bond</keyword>
<keyword evidence="7" id="KW-1133">Transmembrane helix</keyword>
<proteinExistence type="inferred from homology"/>
<dbReference type="PANTHER" id="PTHR45727">
    <property type="entry name" value="NPC INTRACELLULAR CHOLESTEROL TRANSPORTER 1"/>
    <property type="match status" value="1"/>
</dbReference>
<evidence type="ECO:0000256" key="1">
    <source>
        <dbReference type="ARBA" id="ARBA00004127"/>
    </source>
</evidence>
<keyword evidence="11" id="KW-1207">Sterol metabolism</keyword>
<comment type="similarity">
    <text evidence="2">Belongs to the patched family.</text>
</comment>
<dbReference type="Gene3D" id="1.20.1640.10">
    <property type="entry name" value="Multidrug efflux transporter AcrB transmembrane domain"/>
    <property type="match status" value="1"/>
</dbReference>
<keyword evidence="12" id="KW-0325">Glycoprotein</keyword>
<dbReference type="OrthoDB" id="6510177at2759"/>
<comment type="subcellular location">
    <subcellularLocation>
        <location evidence="1">Endomembrane system</location>
        <topology evidence="1">Multi-pass membrane protein</topology>
    </subcellularLocation>
</comment>
<evidence type="ECO:0000256" key="3">
    <source>
        <dbReference type="ARBA" id="ARBA00022448"/>
    </source>
</evidence>